<gene>
    <name evidence="2" type="ORF">M0M42_03875</name>
</gene>
<keyword evidence="1" id="KW-0732">Signal</keyword>
<proteinExistence type="predicted"/>
<reference evidence="2 3" key="1">
    <citation type="submission" date="2022-04" db="EMBL/GenBank/DDBJ databases">
        <title>Pseudomonas knackmussii B09-2.</title>
        <authorList>
            <person name="Deng Y."/>
        </authorList>
    </citation>
    <scope>NUCLEOTIDE SEQUENCE [LARGE SCALE GENOMIC DNA]</scope>
    <source>
        <strain evidence="2 3">B09-2</strain>
    </source>
</reference>
<organism evidence="2 3">
    <name type="scientific">Pseudomonas knackmussii</name>
    <dbReference type="NCBI Taxonomy" id="65741"/>
    <lineage>
        <taxon>Bacteria</taxon>
        <taxon>Pseudomonadati</taxon>
        <taxon>Pseudomonadota</taxon>
        <taxon>Gammaproteobacteria</taxon>
        <taxon>Pseudomonadales</taxon>
        <taxon>Pseudomonadaceae</taxon>
        <taxon>Pseudomonas</taxon>
    </lineage>
</organism>
<evidence type="ECO:0000313" key="3">
    <source>
        <dbReference type="Proteomes" id="UP000831189"/>
    </source>
</evidence>
<sequence>MKAVIQPLAWGIAMASMLALASGVALDLVVGTTQAAVLQHEHHGHATSAPAVEGQQWATDAALRDGMTRLRDAAASTLPSDPVQPISERQAMQLQAAVEAHVSFLIANCDLPEQADAALHGLLAELLNGAKALAEPAERQQGARHILAALQRYPEIFAAPLWNDAASDHH</sequence>
<dbReference type="EMBL" id="CP096208">
    <property type="protein sequence ID" value="UPQ83553.1"/>
    <property type="molecule type" value="Genomic_DNA"/>
</dbReference>
<dbReference type="Proteomes" id="UP000831189">
    <property type="component" value="Chromosome"/>
</dbReference>
<feature type="chain" id="PRO_5046761155" evidence="1">
    <location>
        <begin position="22"/>
        <end position="170"/>
    </location>
</feature>
<keyword evidence="3" id="KW-1185">Reference proteome</keyword>
<feature type="signal peptide" evidence="1">
    <location>
        <begin position="1"/>
        <end position="21"/>
    </location>
</feature>
<evidence type="ECO:0000313" key="2">
    <source>
        <dbReference type="EMBL" id="UPQ83553.1"/>
    </source>
</evidence>
<accession>A0ABY4KRQ4</accession>
<evidence type="ECO:0000256" key="1">
    <source>
        <dbReference type="SAM" id="SignalP"/>
    </source>
</evidence>
<protein>
    <submittedName>
        <fullName evidence="2">DnrO protein</fullName>
    </submittedName>
</protein>
<name>A0ABY4KRQ4_9PSED</name>